<protein>
    <submittedName>
        <fullName evidence="2">Ramosa 1 enhancer locus 2 protein, putative</fullName>
    </submittedName>
</protein>
<evidence type="ECO:0000313" key="3">
    <source>
        <dbReference type="EnsemblPlants" id="KEH22771"/>
    </source>
</evidence>
<evidence type="ECO:0000313" key="2">
    <source>
        <dbReference type="EMBL" id="KEH22771.1"/>
    </source>
</evidence>
<reference evidence="3" key="3">
    <citation type="submission" date="2015-04" db="UniProtKB">
        <authorList>
            <consortium name="EnsemblPlants"/>
        </authorList>
    </citation>
    <scope>IDENTIFICATION</scope>
    <source>
        <strain evidence="3">cv. Jemalong A17</strain>
    </source>
</reference>
<dbReference type="EMBL" id="CM001223">
    <property type="protein sequence ID" value="KEH22771.1"/>
    <property type="molecule type" value="Genomic_DNA"/>
</dbReference>
<gene>
    <name evidence="2" type="ordered locus">MTR_7g056777</name>
</gene>
<dbReference type="PANTHER" id="PTHR44083">
    <property type="entry name" value="TOPLESS-RELATED PROTEIN 1-RELATED"/>
    <property type="match status" value="1"/>
</dbReference>
<dbReference type="InterPro" id="IPR027728">
    <property type="entry name" value="Topless_fam"/>
</dbReference>
<evidence type="ECO:0000313" key="4">
    <source>
        <dbReference type="Proteomes" id="UP000002051"/>
    </source>
</evidence>
<organism evidence="2 4">
    <name type="scientific">Medicago truncatula</name>
    <name type="common">Barrel medic</name>
    <name type="synonym">Medicago tribuloides</name>
    <dbReference type="NCBI Taxonomy" id="3880"/>
    <lineage>
        <taxon>Eukaryota</taxon>
        <taxon>Viridiplantae</taxon>
        <taxon>Streptophyta</taxon>
        <taxon>Embryophyta</taxon>
        <taxon>Tracheophyta</taxon>
        <taxon>Spermatophyta</taxon>
        <taxon>Magnoliopsida</taxon>
        <taxon>eudicotyledons</taxon>
        <taxon>Gunneridae</taxon>
        <taxon>Pentapetalae</taxon>
        <taxon>rosids</taxon>
        <taxon>fabids</taxon>
        <taxon>Fabales</taxon>
        <taxon>Fabaceae</taxon>
        <taxon>Papilionoideae</taxon>
        <taxon>50 kb inversion clade</taxon>
        <taxon>NPAAA clade</taxon>
        <taxon>Hologalegina</taxon>
        <taxon>IRL clade</taxon>
        <taxon>Trifolieae</taxon>
        <taxon>Medicago</taxon>
    </lineage>
</organism>
<dbReference type="Proteomes" id="UP000002051">
    <property type="component" value="Unassembled WGS sequence"/>
</dbReference>
<dbReference type="PANTHER" id="PTHR44083:SF30">
    <property type="entry name" value="TOPLESS-LIKE PROTEIN"/>
    <property type="match status" value="1"/>
</dbReference>
<name>A0A072U008_MEDTR</name>
<dbReference type="STRING" id="3880.A0A072U008"/>
<sequence length="140" mass="16825">MSQYCYSNIELHFHFILMLIYKLERKTGLYIDMEHFEDMILKRKWDEAKNYLSGFAKVETTITQSKYILSLENKNILRHWTFFVYFISNNRTKASNILMKDLKVFRSKSEELFKDLTHLLTINNIREHPLLSTYQDANSG</sequence>
<dbReference type="InterPro" id="IPR054080">
    <property type="entry name" value="TPR1-like_2nd"/>
</dbReference>
<dbReference type="Pfam" id="PF21889">
    <property type="entry name" value="TPR1-like_2nd"/>
    <property type="match status" value="1"/>
</dbReference>
<dbReference type="EnsemblPlants" id="KEH22771">
    <property type="protein sequence ID" value="KEH22771"/>
    <property type="gene ID" value="MTR_7g056777"/>
</dbReference>
<feature type="domain" description="TPR1-like CTLH-containing" evidence="1">
    <location>
        <begin position="33"/>
        <end position="139"/>
    </location>
</feature>
<dbReference type="GO" id="GO:0006355">
    <property type="term" value="P:regulation of DNA-templated transcription"/>
    <property type="evidence" value="ECO:0007669"/>
    <property type="project" value="InterPro"/>
</dbReference>
<reference evidence="2 4" key="2">
    <citation type="journal article" date="2014" name="BMC Genomics">
        <title>An improved genome release (version Mt4.0) for the model legume Medicago truncatula.</title>
        <authorList>
            <person name="Tang H."/>
            <person name="Krishnakumar V."/>
            <person name="Bidwell S."/>
            <person name="Rosen B."/>
            <person name="Chan A."/>
            <person name="Zhou S."/>
            <person name="Gentzbittel L."/>
            <person name="Childs K.L."/>
            <person name="Yandell M."/>
            <person name="Gundlach H."/>
            <person name="Mayer K.F."/>
            <person name="Schwartz D.C."/>
            <person name="Town C.D."/>
        </authorList>
    </citation>
    <scope>GENOME REANNOTATION</scope>
    <source>
        <strain evidence="2">A17</strain>
        <strain evidence="3 4">cv. Jemalong A17</strain>
    </source>
</reference>
<proteinExistence type="predicted"/>
<dbReference type="HOGENOM" id="CLU_1838121_0_0_1"/>
<dbReference type="AlphaFoldDB" id="A0A072U008"/>
<evidence type="ECO:0000259" key="1">
    <source>
        <dbReference type="Pfam" id="PF21889"/>
    </source>
</evidence>
<accession>A0A072U008</accession>
<reference evidence="2 4" key="1">
    <citation type="journal article" date="2011" name="Nature">
        <title>The Medicago genome provides insight into the evolution of rhizobial symbioses.</title>
        <authorList>
            <person name="Young N.D."/>
            <person name="Debelle F."/>
            <person name="Oldroyd G.E."/>
            <person name="Geurts R."/>
            <person name="Cannon S.B."/>
            <person name="Udvardi M.K."/>
            <person name="Benedito V.A."/>
            <person name="Mayer K.F."/>
            <person name="Gouzy J."/>
            <person name="Schoof H."/>
            <person name="Van de Peer Y."/>
            <person name="Proost S."/>
            <person name="Cook D.R."/>
            <person name="Meyers B.C."/>
            <person name="Spannagl M."/>
            <person name="Cheung F."/>
            <person name="De Mita S."/>
            <person name="Krishnakumar V."/>
            <person name="Gundlach H."/>
            <person name="Zhou S."/>
            <person name="Mudge J."/>
            <person name="Bharti A.K."/>
            <person name="Murray J.D."/>
            <person name="Naoumkina M.A."/>
            <person name="Rosen B."/>
            <person name="Silverstein K.A."/>
            <person name="Tang H."/>
            <person name="Rombauts S."/>
            <person name="Zhao P.X."/>
            <person name="Zhou P."/>
            <person name="Barbe V."/>
            <person name="Bardou P."/>
            <person name="Bechner M."/>
            <person name="Bellec A."/>
            <person name="Berger A."/>
            <person name="Berges H."/>
            <person name="Bidwell S."/>
            <person name="Bisseling T."/>
            <person name="Choisne N."/>
            <person name="Couloux A."/>
            <person name="Denny R."/>
            <person name="Deshpande S."/>
            <person name="Dai X."/>
            <person name="Doyle J.J."/>
            <person name="Dudez A.M."/>
            <person name="Farmer A.D."/>
            <person name="Fouteau S."/>
            <person name="Franken C."/>
            <person name="Gibelin C."/>
            <person name="Gish J."/>
            <person name="Goldstein S."/>
            <person name="Gonzalez A.J."/>
            <person name="Green P.J."/>
            <person name="Hallab A."/>
            <person name="Hartog M."/>
            <person name="Hua A."/>
            <person name="Humphray S.J."/>
            <person name="Jeong D.H."/>
            <person name="Jing Y."/>
            <person name="Jocker A."/>
            <person name="Kenton S.M."/>
            <person name="Kim D.J."/>
            <person name="Klee K."/>
            <person name="Lai H."/>
            <person name="Lang C."/>
            <person name="Lin S."/>
            <person name="Macmil S.L."/>
            <person name="Magdelenat G."/>
            <person name="Matthews L."/>
            <person name="McCorrison J."/>
            <person name="Monaghan E.L."/>
            <person name="Mun J.H."/>
            <person name="Najar F.Z."/>
            <person name="Nicholson C."/>
            <person name="Noirot C."/>
            <person name="O'Bleness M."/>
            <person name="Paule C.R."/>
            <person name="Poulain J."/>
            <person name="Prion F."/>
            <person name="Qin B."/>
            <person name="Qu C."/>
            <person name="Retzel E.F."/>
            <person name="Riddle C."/>
            <person name="Sallet E."/>
            <person name="Samain S."/>
            <person name="Samson N."/>
            <person name="Sanders I."/>
            <person name="Saurat O."/>
            <person name="Scarpelli C."/>
            <person name="Schiex T."/>
            <person name="Segurens B."/>
            <person name="Severin A.J."/>
            <person name="Sherrier D.J."/>
            <person name="Shi R."/>
            <person name="Sims S."/>
            <person name="Singer S.R."/>
            <person name="Sinharoy S."/>
            <person name="Sterck L."/>
            <person name="Viollet A."/>
            <person name="Wang B.B."/>
            <person name="Wang K."/>
            <person name="Wang M."/>
            <person name="Wang X."/>
            <person name="Warfsmann J."/>
            <person name="Weissenbach J."/>
            <person name="White D.D."/>
            <person name="White J.D."/>
            <person name="Wiley G.B."/>
            <person name="Wincker P."/>
            <person name="Xing Y."/>
            <person name="Yang L."/>
            <person name="Yao Z."/>
            <person name="Ying F."/>
            <person name="Zhai J."/>
            <person name="Zhou L."/>
            <person name="Zuber A."/>
            <person name="Denarie J."/>
            <person name="Dixon R.A."/>
            <person name="May G.D."/>
            <person name="Schwartz D.C."/>
            <person name="Rogers J."/>
            <person name="Quetier F."/>
            <person name="Town C.D."/>
            <person name="Roe B.A."/>
        </authorList>
    </citation>
    <scope>NUCLEOTIDE SEQUENCE [LARGE SCALE GENOMIC DNA]</scope>
    <source>
        <strain evidence="2">A17</strain>
        <strain evidence="3 4">cv. Jemalong A17</strain>
    </source>
</reference>
<keyword evidence="4" id="KW-1185">Reference proteome</keyword>